<feature type="transmembrane region" description="Helical" evidence="1">
    <location>
        <begin position="159"/>
        <end position="179"/>
    </location>
</feature>
<keyword evidence="1" id="KW-1133">Transmembrane helix</keyword>
<dbReference type="Proteomes" id="UP000012488">
    <property type="component" value="Chromosome"/>
</dbReference>
<dbReference type="PANTHER" id="PTHR23028:SF131">
    <property type="entry name" value="BLR2367 PROTEIN"/>
    <property type="match status" value="1"/>
</dbReference>
<evidence type="ECO:0000259" key="2">
    <source>
        <dbReference type="Pfam" id="PF01757"/>
    </source>
</evidence>
<organism evidence="3 4">
    <name type="scientific">Methylobacterium mesophilicum SR1.6/6</name>
    <dbReference type="NCBI Taxonomy" id="908290"/>
    <lineage>
        <taxon>Bacteria</taxon>
        <taxon>Pseudomonadati</taxon>
        <taxon>Pseudomonadota</taxon>
        <taxon>Alphaproteobacteria</taxon>
        <taxon>Hyphomicrobiales</taxon>
        <taxon>Methylobacteriaceae</taxon>
        <taxon>Methylobacterium</taxon>
    </lineage>
</organism>
<dbReference type="OrthoDB" id="9767863at2"/>
<feature type="transmembrane region" description="Helical" evidence="1">
    <location>
        <begin position="285"/>
        <end position="307"/>
    </location>
</feature>
<dbReference type="InterPro" id="IPR002656">
    <property type="entry name" value="Acyl_transf_3_dom"/>
</dbReference>
<dbReference type="GO" id="GO:0016020">
    <property type="term" value="C:membrane"/>
    <property type="evidence" value="ECO:0007669"/>
    <property type="project" value="TreeGrafter"/>
</dbReference>
<feature type="transmembrane region" description="Helical" evidence="1">
    <location>
        <begin position="214"/>
        <end position="233"/>
    </location>
</feature>
<dbReference type="Pfam" id="PF01757">
    <property type="entry name" value="Acyl_transf_3"/>
    <property type="match status" value="1"/>
</dbReference>
<sequence>MIYNLQVLRALASYGVFLTHFGPYAAPILPRPDLFAFGATGVDVFFVLSGFIMFVSTSGRGETAGRFLLRRAARVVPVYWLVTVGLALIAMTGLKPIGIMEFRAEYLLQSLLFVPFSRGGYIEPLVSVGWTLNYEMFFYAAFAGLLLVPMLAQRALAAGALFAGLMLLGLLPGPGFYWAFYTKPIVVEFAAGIGLGYVYLRLGAPNPDFPVRRVAVAAFAAAGLLILGGQVVADACGYGPEMTGFMRPLVWGTAATLIVGAMLLLERGGVLVRSRWLLAQGNASYSFYLVHNLLLHTAAKVVSPILAPGLPRVTLIFLLAFVASAAIGDMLYRHVEVPLSAALRRRFDRQPASRPVAEAATS</sequence>
<dbReference type="InterPro" id="IPR050879">
    <property type="entry name" value="Acyltransferase_3"/>
</dbReference>
<feature type="transmembrane region" description="Helical" evidence="1">
    <location>
        <begin position="185"/>
        <end position="202"/>
    </location>
</feature>
<dbReference type="PANTHER" id="PTHR23028">
    <property type="entry name" value="ACETYLTRANSFERASE"/>
    <property type="match status" value="1"/>
</dbReference>
<dbReference type="AlphaFoldDB" id="A0A6B9FTG7"/>
<evidence type="ECO:0000313" key="4">
    <source>
        <dbReference type="Proteomes" id="UP000012488"/>
    </source>
</evidence>
<dbReference type="KEGG" id="mmes:MMSR116_30330"/>
<feature type="transmembrane region" description="Helical" evidence="1">
    <location>
        <begin position="7"/>
        <end position="28"/>
    </location>
</feature>
<feature type="transmembrane region" description="Helical" evidence="1">
    <location>
        <begin position="76"/>
        <end position="94"/>
    </location>
</feature>
<feature type="transmembrane region" description="Helical" evidence="1">
    <location>
        <begin position="313"/>
        <end position="332"/>
    </location>
</feature>
<name>A0A6B9FTG7_9HYPH</name>
<feature type="transmembrane region" description="Helical" evidence="1">
    <location>
        <begin position="34"/>
        <end position="55"/>
    </location>
</feature>
<feature type="transmembrane region" description="Helical" evidence="1">
    <location>
        <begin position="136"/>
        <end position="152"/>
    </location>
</feature>
<feature type="transmembrane region" description="Helical" evidence="1">
    <location>
        <begin position="245"/>
        <end position="265"/>
    </location>
</feature>
<dbReference type="EMBL" id="CP043538">
    <property type="protein sequence ID" value="QGY05717.1"/>
    <property type="molecule type" value="Genomic_DNA"/>
</dbReference>
<dbReference type="GO" id="GO:0000271">
    <property type="term" value="P:polysaccharide biosynthetic process"/>
    <property type="evidence" value="ECO:0007669"/>
    <property type="project" value="TreeGrafter"/>
</dbReference>
<dbReference type="GO" id="GO:0016747">
    <property type="term" value="F:acyltransferase activity, transferring groups other than amino-acyl groups"/>
    <property type="evidence" value="ECO:0007669"/>
    <property type="project" value="InterPro"/>
</dbReference>
<evidence type="ECO:0000256" key="1">
    <source>
        <dbReference type="SAM" id="Phobius"/>
    </source>
</evidence>
<reference evidence="3 4" key="1">
    <citation type="journal article" date="2012" name="Genet. Mol. Biol.">
        <title>Analysis of 16S rRNA and mxaF genes revealing insights into Methylobacterium niche-specific plant association.</title>
        <authorList>
            <person name="Dourado M.N."/>
            <person name="Andreote F.D."/>
            <person name="Dini-Andreote F."/>
            <person name="Conti R."/>
            <person name="Araujo J.M."/>
            <person name="Araujo W.L."/>
        </authorList>
    </citation>
    <scope>NUCLEOTIDE SEQUENCE [LARGE SCALE GENOMIC DNA]</scope>
    <source>
        <strain evidence="3 4">SR1.6/6</strain>
    </source>
</reference>
<feature type="domain" description="Acyltransferase 3" evidence="2">
    <location>
        <begin position="3"/>
        <end position="327"/>
    </location>
</feature>
<protein>
    <submittedName>
        <fullName evidence="3">Acyltransferase</fullName>
    </submittedName>
</protein>
<keyword evidence="1" id="KW-0812">Transmembrane</keyword>
<accession>A0A6B9FTG7</accession>
<reference evidence="3 4" key="2">
    <citation type="journal article" date="2013" name="Genome Announc.">
        <title>Draft Genome Sequence of Methylobacterium mesophilicum Strain SR1.6/6, Isolated from Citrus sinensis.</title>
        <authorList>
            <person name="Marinho Almeida D."/>
            <person name="Dini-Andreote F."/>
            <person name="Camargo Neves A.A."/>
            <person name="Juca Ramos R.T."/>
            <person name="Andreote F.D."/>
            <person name="Carneiro A.R."/>
            <person name="Oliveira de Souza Lima A."/>
            <person name="Caracciolo Gomes de Sa P.H."/>
            <person name="Ribeiro Barbosa M.S."/>
            <person name="Araujo W.L."/>
            <person name="Silva A."/>
        </authorList>
    </citation>
    <scope>NUCLEOTIDE SEQUENCE [LARGE SCALE GENOMIC DNA]</scope>
    <source>
        <strain evidence="3 4">SR1.6/6</strain>
    </source>
</reference>
<keyword evidence="1" id="KW-0472">Membrane</keyword>
<keyword evidence="3" id="KW-0012">Acyltransferase</keyword>
<proteinExistence type="predicted"/>
<keyword evidence="3" id="KW-0808">Transferase</keyword>
<dbReference type="RefSeq" id="WP_010684590.1">
    <property type="nucleotide sequence ID" value="NZ_CP043538.1"/>
</dbReference>
<gene>
    <name evidence="3" type="ORF">MMSR116_30330</name>
</gene>
<evidence type="ECO:0000313" key="3">
    <source>
        <dbReference type="EMBL" id="QGY05717.1"/>
    </source>
</evidence>